<evidence type="ECO:0000259" key="19">
    <source>
        <dbReference type="PROSITE" id="PS50109"/>
    </source>
</evidence>
<evidence type="ECO:0000256" key="18">
    <source>
        <dbReference type="SAM" id="Phobius"/>
    </source>
</evidence>
<keyword evidence="23" id="KW-1185">Reference proteome</keyword>
<keyword evidence="14 18" id="KW-0472">Membrane</keyword>
<dbReference type="FunFam" id="1.10.287.130:FF:000004">
    <property type="entry name" value="Ethylene receptor 1"/>
    <property type="match status" value="1"/>
</dbReference>
<dbReference type="GO" id="GO:0005524">
    <property type="term" value="F:ATP binding"/>
    <property type="evidence" value="ECO:0007669"/>
    <property type="project" value="UniProtKB-KW"/>
</dbReference>
<dbReference type="PROSITE" id="PS50110">
    <property type="entry name" value="RESPONSE_REGULATORY"/>
    <property type="match status" value="1"/>
</dbReference>
<keyword evidence="13" id="KW-0902">Two-component regulatory system</keyword>
<evidence type="ECO:0000256" key="1">
    <source>
        <dbReference type="ARBA" id="ARBA00000085"/>
    </source>
</evidence>
<dbReference type="InterPro" id="IPR036097">
    <property type="entry name" value="HisK_dim/P_sf"/>
</dbReference>
<dbReference type="SMART" id="SM00388">
    <property type="entry name" value="HisKA"/>
    <property type="match status" value="1"/>
</dbReference>
<keyword evidence="5" id="KW-1003">Cell membrane</keyword>
<feature type="transmembrane region" description="Helical" evidence="18">
    <location>
        <begin position="12"/>
        <end position="35"/>
    </location>
</feature>
<evidence type="ECO:0000256" key="10">
    <source>
        <dbReference type="ARBA" id="ARBA00022777"/>
    </source>
</evidence>
<evidence type="ECO:0000256" key="8">
    <source>
        <dbReference type="ARBA" id="ARBA00022692"/>
    </source>
</evidence>
<dbReference type="SUPFAM" id="SSF55874">
    <property type="entry name" value="ATPase domain of HSP90 chaperone/DNA topoisomerase II/histidine kinase"/>
    <property type="match status" value="1"/>
</dbReference>
<feature type="coiled-coil region" evidence="17">
    <location>
        <begin position="384"/>
        <end position="442"/>
    </location>
</feature>
<dbReference type="SUPFAM" id="SSF52172">
    <property type="entry name" value="CheY-like"/>
    <property type="match status" value="1"/>
</dbReference>
<reference evidence="22 23" key="1">
    <citation type="submission" date="2016-10" db="EMBL/GenBank/DDBJ databases">
        <title>Draft genome sequences of four alkaliphilic bacteria belonging to the Anaerobacillus genus.</title>
        <authorList>
            <person name="Bassil N.M."/>
            <person name="Lloyd J.R."/>
        </authorList>
    </citation>
    <scope>NUCLEOTIDE SEQUENCE [LARGE SCALE GENOMIC DNA]</scope>
    <source>
        <strain evidence="22 23">DSM 15340</strain>
    </source>
</reference>
<dbReference type="EMBL" id="MLQQ01000006">
    <property type="protein sequence ID" value="OIJ14542.1"/>
    <property type="molecule type" value="Genomic_DNA"/>
</dbReference>
<dbReference type="OrthoDB" id="9815750at2"/>
<dbReference type="GO" id="GO:0000155">
    <property type="term" value="F:phosphorelay sensor kinase activity"/>
    <property type="evidence" value="ECO:0007669"/>
    <property type="project" value="InterPro"/>
</dbReference>
<dbReference type="InterPro" id="IPR004358">
    <property type="entry name" value="Sig_transdc_His_kin-like_C"/>
</dbReference>
<evidence type="ECO:0000256" key="11">
    <source>
        <dbReference type="ARBA" id="ARBA00022840"/>
    </source>
</evidence>
<dbReference type="InterPro" id="IPR001789">
    <property type="entry name" value="Sig_transdc_resp-reg_receiver"/>
</dbReference>
<evidence type="ECO:0000256" key="9">
    <source>
        <dbReference type="ARBA" id="ARBA00022741"/>
    </source>
</evidence>
<feature type="domain" description="Response regulatory" evidence="20">
    <location>
        <begin position="694"/>
        <end position="813"/>
    </location>
</feature>
<evidence type="ECO:0000256" key="17">
    <source>
        <dbReference type="SAM" id="Coils"/>
    </source>
</evidence>
<keyword evidence="8 18" id="KW-0812">Transmembrane</keyword>
<dbReference type="CDD" id="cd17546">
    <property type="entry name" value="REC_hyHK_CKI1_RcsC-like"/>
    <property type="match status" value="1"/>
</dbReference>
<dbReference type="Gene3D" id="3.40.50.2300">
    <property type="match status" value="1"/>
</dbReference>
<dbReference type="CDD" id="cd00082">
    <property type="entry name" value="HisKA"/>
    <property type="match status" value="1"/>
</dbReference>
<evidence type="ECO:0000259" key="21">
    <source>
        <dbReference type="PROSITE" id="PS50885"/>
    </source>
</evidence>
<dbReference type="InterPro" id="IPR003661">
    <property type="entry name" value="HisK_dim/P_dom"/>
</dbReference>
<keyword evidence="9" id="KW-0547">Nucleotide-binding</keyword>
<comment type="caution">
    <text evidence="22">The sequence shown here is derived from an EMBL/GenBank/DDBJ whole genome shotgun (WGS) entry which is preliminary data.</text>
</comment>
<evidence type="ECO:0000256" key="14">
    <source>
        <dbReference type="ARBA" id="ARBA00023136"/>
    </source>
</evidence>
<evidence type="ECO:0000256" key="7">
    <source>
        <dbReference type="ARBA" id="ARBA00022679"/>
    </source>
</evidence>
<dbReference type="Gene3D" id="3.30.565.10">
    <property type="entry name" value="Histidine kinase-like ATPase, C-terminal domain"/>
    <property type="match status" value="1"/>
</dbReference>
<evidence type="ECO:0000313" key="22">
    <source>
        <dbReference type="EMBL" id="OIJ14542.1"/>
    </source>
</evidence>
<evidence type="ECO:0000256" key="16">
    <source>
        <dbReference type="PROSITE-ProRule" id="PRU00169"/>
    </source>
</evidence>
<keyword evidence="6 16" id="KW-0597">Phosphoprotein</keyword>
<dbReference type="InterPro" id="IPR005467">
    <property type="entry name" value="His_kinase_dom"/>
</dbReference>
<dbReference type="Proteomes" id="UP000180098">
    <property type="component" value="Unassembled WGS sequence"/>
</dbReference>
<dbReference type="PROSITE" id="PS50885">
    <property type="entry name" value="HAMP"/>
    <property type="match status" value="1"/>
</dbReference>
<dbReference type="PANTHER" id="PTHR45339">
    <property type="entry name" value="HYBRID SIGNAL TRANSDUCTION HISTIDINE KINASE J"/>
    <property type="match status" value="1"/>
</dbReference>
<dbReference type="Pfam" id="PF00512">
    <property type="entry name" value="HisKA"/>
    <property type="match status" value="1"/>
</dbReference>
<dbReference type="InterPro" id="IPR003594">
    <property type="entry name" value="HATPase_dom"/>
</dbReference>
<dbReference type="PANTHER" id="PTHR45339:SF1">
    <property type="entry name" value="HYBRID SIGNAL TRANSDUCTION HISTIDINE KINASE J"/>
    <property type="match status" value="1"/>
</dbReference>
<accession>A0A1S2LPU9</accession>
<evidence type="ECO:0000256" key="3">
    <source>
        <dbReference type="ARBA" id="ARBA00006402"/>
    </source>
</evidence>
<keyword evidence="17" id="KW-0175">Coiled coil</keyword>
<dbReference type="RefSeq" id="WP_071312582.1">
    <property type="nucleotide sequence ID" value="NZ_MLQQ01000006.1"/>
</dbReference>
<evidence type="ECO:0000256" key="5">
    <source>
        <dbReference type="ARBA" id="ARBA00022475"/>
    </source>
</evidence>
<feature type="modified residue" description="4-aspartylphosphate" evidence="16">
    <location>
        <position position="743"/>
    </location>
</feature>
<evidence type="ECO:0000256" key="12">
    <source>
        <dbReference type="ARBA" id="ARBA00022989"/>
    </source>
</evidence>
<dbReference type="CDD" id="cd16922">
    <property type="entry name" value="HATPase_EvgS-ArcB-TorS-like"/>
    <property type="match status" value="1"/>
</dbReference>
<dbReference type="SMART" id="SM00304">
    <property type="entry name" value="HAMP"/>
    <property type="match status" value="1"/>
</dbReference>
<dbReference type="SUPFAM" id="SSF47384">
    <property type="entry name" value="Homodimeric domain of signal transducing histidine kinase"/>
    <property type="match status" value="1"/>
</dbReference>
<proteinExistence type="inferred from homology"/>
<evidence type="ECO:0000256" key="4">
    <source>
        <dbReference type="ARBA" id="ARBA00012438"/>
    </source>
</evidence>
<dbReference type="InterPro" id="IPR036890">
    <property type="entry name" value="HATPase_C_sf"/>
</dbReference>
<dbReference type="Gene3D" id="3.30.450.20">
    <property type="entry name" value="PAS domain"/>
    <property type="match status" value="2"/>
</dbReference>
<comment type="catalytic activity">
    <reaction evidence="1">
        <text>ATP + protein L-histidine = ADP + protein N-phospho-L-histidine.</text>
        <dbReference type="EC" id="2.7.13.3"/>
    </reaction>
</comment>
<feature type="domain" description="HAMP" evidence="21">
    <location>
        <begin position="338"/>
        <end position="392"/>
    </location>
</feature>
<keyword evidence="12 18" id="KW-1133">Transmembrane helix</keyword>
<dbReference type="AlphaFoldDB" id="A0A1S2LPU9"/>
<dbReference type="CDD" id="cd12913">
    <property type="entry name" value="PDC1_MCP_like"/>
    <property type="match status" value="1"/>
</dbReference>
<dbReference type="Gene3D" id="1.10.287.130">
    <property type="match status" value="1"/>
</dbReference>
<dbReference type="PROSITE" id="PS50109">
    <property type="entry name" value="HIS_KIN"/>
    <property type="match status" value="1"/>
</dbReference>
<dbReference type="Pfam" id="PF00072">
    <property type="entry name" value="Response_reg"/>
    <property type="match status" value="1"/>
</dbReference>
<organism evidence="22 23">
    <name type="scientific">Anaerobacillus arseniciselenatis</name>
    <dbReference type="NCBI Taxonomy" id="85682"/>
    <lineage>
        <taxon>Bacteria</taxon>
        <taxon>Bacillati</taxon>
        <taxon>Bacillota</taxon>
        <taxon>Bacilli</taxon>
        <taxon>Bacillales</taxon>
        <taxon>Bacillaceae</taxon>
        <taxon>Anaerobacillus</taxon>
    </lineage>
</organism>
<dbReference type="Gene3D" id="6.10.340.10">
    <property type="match status" value="1"/>
</dbReference>
<evidence type="ECO:0000256" key="15">
    <source>
        <dbReference type="ARBA" id="ARBA00074306"/>
    </source>
</evidence>
<name>A0A1S2LPU9_9BACI</name>
<evidence type="ECO:0000256" key="2">
    <source>
        <dbReference type="ARBA" id="ARBA00004651"/>
    </source>
</evidence>
<dbReference type="SUPFAM" id="SSF158472">
    <property type="entry name" value="HAMP domain-like"/>
    <property type="match status" value="1"/>
</dbReference>
<dbReference type="Pfam" id="PF02518">
    <property type="entry name" value="HATPase_c"/>
    <property type="match status" value="1"/>
</dbReference>
<comment type="subcellular location">
    <subcellularLocation>
        <location evidence="2">Cell membrane</location>
        <topology evidence="2">Multi-pass membrane protein</topology>
    </subcellularLocation>
</comment>
<keyword evidence="7" id="KW-0808">Transferase</keyword>
<dbReference type="SMART" id="SM00387">
    <property type="entry name" value="HATPase_c"/>
    <property type="match status" value="1"/>
</dbReference>
<protein>
    <recommendedName>
        <fullName evidence="15">Circadian input-output histidine kinase CikA</fullName>
        <ecNumber evidence="4">2.7.13.3</ecNumber>
    </recommendedName>
</protein>
<dbReference type="Pfam" id="PF22673">
    <property type="entry name" value="MCP-like_PDC_1"/>
    <property type="match status" value="1"/>
</dbReference>
<feature type="domain" description="Histidine kinase" evidence="19">
    <location>
        <begin position="442"/>
        <end position="661"/>
    </location>
</feature>
<comment type="similarity">
    <text evidence="3">In the N-terminal section; belongs to the phytochrome family.</text>
</comment>
<evidence type="ECO:0000313" key="23">
    <source>
        <dbReference type="Proteomes" id="UP000180098"/>
    </source>
</evidence>
<evidence type="ECO:0000259" key="20">
    <source>
        <dbReference type="PROSITE" id="PS50110"/>
    </source>
</evidence>
<dbReference type="CDD" id="cd06225">
    <property type="entry name" value="HAMP"/>
    <property type="match status" value="1"/>
</dbReference>
<feature type="transmembrane region" description="Helical" evidence="18">
    <location>
        <begin position="311"/>
        <end position="337"/>
    </location>
</feature>
<dbReference type="FunFam" id="3.30.565.10:FF:000010">
    <property type="entry name" value="Sensor histidine kinase RcsC"/>
    <property type="match status" value="1"/>
</dbReference>
<dbReference type="SMART" id="SM00448">
    <property type="entry name" value="REC"/>
    <property type="match status" value="1"/>
</dbReference>
<keyword evidence="10" id="KW-0418">Kinase</keyword>
<dbReference type="EC" id="2.7.13.3" evidence="4"/>
<dbReference type="PRINTS" id="PR00344">
    <property type="entry name" value="BCTRLSENSOR"/>
</dbReference>
<gene>
    <name evidence="22" type="ORF">BKP35_06605</name>
</gene>
<dbReference type="InterPro" id="IPR011006">
    <property type="entry name" value="CheY-like_superfamily"/>
</dbReference>
<evidence type="ECO:0000256" key="13">
    <source>
        <dbReference type="ARBA" id="ARBA00023012"/>
    </source>
</evidence>
<evidence type="ECO:0000256" key="6">
    <source>
        <dbReference type="ARBA" id="ARBA00022553"/>
    </source>
</evidence>
<sequence length="814" mass="92616">MFRNLKLANRINILTILVLTIAITVAVFIIGNIIYNTSIENAESYAKRDALVHAENISNKIGHSSQSFNDLNQYILSLREMNAVTRENVIELYKTFLENHTEVLNVYSVWEADAFDGQDIAYKNEPFHDHTGRFIPWWSRNNDEISFEQILDYNDRNAEWYFLPKETKQPIMFDPYIYPISGEEVLVASFITPILDEKGEFLGVFGFDYSMEFFQSMIVENRPQSGSSNLLTRDGSYIVHGNDSRQVGQYYQKSDLLFSDPNELNEILFYDHSPYMDAEVLRVFQPITVEGFGNYWFYESNVKKEFILQSFYYVIYWIVAIATVTLFIVMIVISLGIKNSLKPLSQMTNLIEKISKGDFNVSIPKDKFHSDEIGKLALASNVMAENLRDMMDNLEAQNEEIIAQNIEITEQQEKQEVLLKELNEAKQKAEAANQAKTDFLATMSHEIRTPLNGILGMTELLEETSLNEEQKTYVSTFRKAGNNLLILINDILDFSKVESGYLELENIDFSVEDTVERTTELLALRAHSKNLQLITHISPDVPKYLKGDPDRLRQVLINLIGNAIKFTEQGEIIVRVERASQTDQRLLFSIIDTGVGIPKVKQEKIFEKFTQVDSSTTRKYGGTGLGLAISKKIVDAMGGEIGVESKEGSGSTFYFYVPLHEGSATNVSSLSLRRAEGAEALPKLPAETHQASLKILLVEDNEDNQLLFKSFLKKTNHQIILAENGQEAVNKYKNEDFDLVLMDIQMPILDGYEATKTIRQWEADTQREGTPIIALTAHAFEGDREKCLKAGCDDYLSKPIKKQTLLDFIAKYSS</sequence>
<keyword evidence="11" id="KW-0067">ATP-binding</keyword>
<dbReference type="InterPro" id="IPR003660">
    <property type="entry name" value="HAMP_dom"/>
</dbReference>
<dbReference type="Pfam" id="PF00672">
    <property type="entry name" value="HAMP"/>
    <property type="match status" value="1"/>
</dbReference>
<dbReference type="GO" id="GO:0005886">
    <property type="term" value="C:plasma membrane"/>
    <property type="evidence" value="ECO:0007669"/>
    <property type="project" value="UniProtKB-SubCell"/>
</dbReference>